<feature type="transmembrane region" description="Helical" evidence="1">
    <location>
        <begin position="25"/>
        <end position="44"/>
    </location>
</feature>
<reference evidence="2 3" key="1">
    <citation type="submission" date="2023-08" db="EMBL/GenBank/DDBJ databases">
        <title>Nocardioides seae sp. nov., a bacterium isolated from a soil.</title>
        <authorList>
            <person name="Wang X."/>
        </authorList>
    </citation>
    <scope>NUCLEOTIDE SEQUENCE [LARGE SCALE GENOMIC DNA]</scope>
    <source>
        <strain evidence="2 3">YZH12</strain>
    </source>
</reference>
<dbReference type="RefSeq" id="WP_315730451.1">
    <property type="nucleotide sequence ID" value="NZ_JAVYII010000001.1"/>
</dbReference>
<evidence type="ECO:0000256" key="1">
    <source>
        <dbReference type="SAM" id="Phobius"/>
    </source>
</evidence>
<evidence type="ECO:0000313" key="2">
    <source>
        <dbReference type="EMBL" id="MDT9591487.1"/>
    </source>
</evidence>
<protein>
    <submittedName>
        <fullName evidence="2">Uncharacterized protein</fullName>
    </submittedName>
</protein>
<gene>
    <name evidence="2" type="ORF">RDV89_00310</name>
</gene>
<keyword evidence="1" id="KW-0812">Transmembrane</keyword>
<name>A0ABU3PQJ4_9ACTN</name>
<dbReference type="Proteomes" id="UP001268542">
    <property type="component" value="Unassembled WGS sequence"/>
</dbReference>
<keyword evidence="1" id="KW-1133">Transmembrane helix</keyword>
<accession>A0ABU3PQJ4</accession>
<proteinExistence type="predicted"/>
<feature type="transmembrane region" description="Helical" evidence="1">
    <location>
        <begin position="50"/>
        <end position="70"/>
    </location>
</feature>
<keyword evidence="3" id="KW-1185">Reference proteome</keyword>
<sequence>MRRLSNDPDHWADPRTHGRMQAFRYGGLAVVTVHAIAFSLGFRWPGPQWSLFLALVVALLAIVLIPRAIIGRDPAFRSPGR</sequence>
<dbReference type="EMBL" id="JAVYII010000001">
    <property type="protein sequence ID" value="MDT9591487.1"/>
    <property type="molecule type" value="Genomic_DNA"/>
</dbReference>
<organism evidence="2 3">
    <name type="scientific">Nocardioides imazamoxiresistens</name>
    <dbReference type="NCBI Taxonomy" id="3231893"/>
    <lineage>
        <taxon>Bacteria</taxon>
        <taxon>Bacillati</taxon>
        <taxon>Actinomycetota</taxon>
        <taxon>Actinomycetes</taxon>
        <taxon>Propionibacteriales</taxon>
        <taxon>Nocardioidaceae</taxon>
        <taxon>Nocardioides</taxon>
    </lineage>
</organism>
<evidence type="ECO:0000313" key="3">
    <source>
        <dbReference type="Proteomes" id="UP001268542"/>
    </source>
</evidence>
<keyword evidence="1" id="KW-0472">Membrane</keyword>
<comment type="caution">
    <text evidence="2">The sequence shown here is derived from an EMBL/GenBank/DDBJ whole genome shotgun (WGS) entry which is preliminary data.</text>
</comment>